<gene>
    <name evidence="1" type="ORF">SAMN05444355_10474</name>
</gene>
<sequence length="315" mass="35193">MIIFTMFTTLINPKLFIMKKNKFSRINTIFCTAVSLSLLVACSNNEEVEAPLSATALEKVDLQPDLLNAQCSYVDGNWSSTAYLNTTMINTTQTNFIYAQNTKIANVFGQSAVTLKMVHDNSNPNSTYNAISYSNPKKIYFGEAIYIAALNKGQIVPAMILAHEFGHQLQYTYNLPSKPENTARPNELEADGFAGYYMKRPTGYNASWTAAGPGFEFAYAIGDYNTTSAGHHGTPPQRRSAARLGWYLGDYALSASDFDYNFFYYYDGVLSGTYRTTTPERIDPKIDAFIKSKMSELQKIRSGEISAEEFTKLKD</sequence>
<proteinExistence type="predicted"/>
<dbReference type="EMBL" id="FOFZ01000004">
    <property type="protein sequence ID" value="SEQ76435.1"/>
    <property type="molecule type" value="Genomic_DNA"/>
</dbReference>
<dbReference type="AlphaFoldDB" id="A0A1H9IPW3"/>
<protein>
    <recommendedName>
        <fullName evidence="3">Metalloprotease</fullName>
    </recommendedName>
</protein>
<organism evidence="1 2">
    <name type="scientific">Flavobacterium frigoris</name>
    <dbReference type="NCBI Taxonomy" id="229204"/>
    <lineage>
        <taxon>Bacteria</taxon>
        <taxon>Pseudomonadati</taxon>
        <taxon>Bacteroidota</taxon>
        <taxon>Flavobacteriia</taxon>
        <taxon>Flavobacteriales</taxon>
        <taxon>Flavobacteriaceae</taxon>
        <taxon>Flavobacterium</taxon>
    </lineage>
</organism>
<reference evidence="2" key="1">
    <citation type="submission" date="2016-10" db="EMBL/GenBank/DDBJ databases">
        <authorList>
            <person name="Varghese N."/>
            <person name="Submissions S."/>
        </authorList>
    </citation>
    <scope>NUCLEOTIDE SEQUENCE [LARGE SCALE GENOMIC DNA]</scope>
    <source>
        <strain evidence="2">DSM 15719</strain>
    </source>
</reference>
<evidence type="ECO:0000313" key="1">
    <source>
        <dbReference type="EMBL" id="SEQ76435.1"/>
    </source>
</evidence>
<name>A0A1H9IPW3_FLAFI</name>
<evidence type="ECO:0000313" key="2">
    <source>
        <dbReference type="Proteomes" id="UP000183658"/>
    </source>
</evidence>
<dbReference type="Proteomes" id="UP000183658">
    <property type="component" value="Unassembled WGS sequence"/>
</dbReference>
<keyword evidence="2" id="KW-1185">Reference proteome</keyword>
<accession>A0A1H9IPW3</accession>
<evidence type="ECO:0008006" key="3">
    <source>
        <dbReference type="Google" id="ProtNLM"/>
    </source>
</evidence>